<evidence type="ECO:0000313" key="2">
    <source>
        <dbReference type="EMBL" id="MBW0502405.1"/>
    </source>
</evidence>
<evidence type="ECO:0000313" key="3">
    <source>
        <dbReference type="Proteomes" id="UP000765509"/>
    </source>
</evidence>
<evidence type="ECO:0000256" key="1">
    <source>
        <dbReference type="SAM" id="SignalP"/>
    </source>
</evidence>
<organism evidence="2 3">
    <name type="scientific">Austropuccinia psidii MF-1</name>
    <dbReference type="NCBI Taxonomy" id="1389203"/>
    <lineage>
        <taxon>Eukaryota</taxon>
        <taxon>Fungi</taxon>
        <taxon>Dikarya</taxon>
        <taxon>Basidiomycota</taxon>
        <taxon>Pucciniomycotina</taxon>
        <taxon>Pucciniomycetes</taxon>
        <taxon>Pucciniales</taxon>
        <taxon>Sphaerophragmiaceae</taxon>
        <taxon>Austropuccinia</taxon>
    </lineage>
</organism>
<feature type="signal peptide" evidence="1">
    <location>
        <begin position="1"/>
        <end position="20"/>
    </location>
</feature>
<dbReference type="EMBL" id="AVOT02016798">
    <property type="protein sequence ID" value="MBW0502405.1"/>
    <property type="molecule type" value="Genomic_DNA"/>
</dbReference>
<dbReference type="Proteomes" id="UP000765509">
    <property type="component" value="Unassembled WGS sequence"/>
</dbReference>
<proteinExistence type="predicted"/>
<gene>
    <name evidence="2" type="ORF">O181_042120</name>
</gene>
<comment type="caution">
    <text evidence="2">The sequence shown here is derived from an EMBL/GenBank/DDBJ whole genome shotgun (WGS) entry which is preliminary data.</text>
</comment>
<feature type="chain" id="PRO_5040351415" evidence="1">
    <location>
        <begin position="21"/>
        <end position="138"/>
    </location>
</feature>
<keyword evidence="1" id="KW-0732">Signal</keyword>
<name>A0A9Q3HHU9_9BASI</name>
<dbReference type="AlphaFoldDB" id="A0A9Q3HHU9"/>
<accession>A0A9Q3HHU9</accession>
<sequence>MFYIPLLTFVFLNHISLALGGESHQYCGYQYLKLGDTIALIPEASYIIARTSDVRRVEEVLRKPSSSGIASAQREETLVTSGPRRVYGGQMSDNYNSSRSLIAPNGFCDCYWKKRDDQNNVRVSCGGCIKSNDTKHPE</sequence>
<keyword evidence="3" id="KW-1185">Reference proteome</keyword>
<protein>
    <submittedName>
        <fullName evidence="2">Uncharacterized protein</fullName>
    </submittedName>
</protein>
<reference evidence="2" key="1">
    <citation type="submission" date="2021-03" db="EMBL/GenBank/DDBJ databases">
        <title>Draft genome sequence of rust myrtle Austropuccinia psidii MF-1, a brazilian biotype.</title>
        <authorList>
            <person name="Quecine M.C."/>
            <person name="Pachon D.M.R."/>
            <person name="Bonatelli M.L."/>
            <person name="Correr F.H."/>
            <person name="Franceschini L.M."/>
            <person name="Leite T.F."/>
            <person name="Margarido G.R.A."/>
            <person name="Almeida C.A."/>
            <person name="Ferrarezi J.A."/>
            <person name="Labate C.A."/>
        </authorList>
    </citation>
    <scope>NUCLEOTIDE SEQUENCE</scope>
    <source>
        <strain evidence="2">MF-1</strain>
    </source>
</reference>